<evidence type="ECO:0000313" key="3">
    <source>
        <dbReference type="Proteomes" id="UP000540685"/>
    </source>
</evidence>
<accession>A0A7W9IL78</accession>
<evidence type="ECO:0000256" key="1">
    <source>
        <dbReference type="SAM" id="MobiDB-lite"/>
    </source>
</evidence>
<dbReference type="RefSeq" id="WP_184544367.1">
    <property type="nucleotide sequence ID" value="NZ_JACHMP010000001.1"/>
</dbReference>
<dbReference type="AlphaFoldDB" id="A0A7W9IL78"/>
<organism evidence="2 3">
    <name type="scientific">Streptosporangium becharense</name>
    <dbReference type="NCBI Taxonomy" id="1816182"/>
    <lineage>
        <taxon>Bacteria</taxon>
        <taxon>Bacillati</taxon>
        <taxon>Actinomycetota</taxon>
        <taxon>Actinomycetes</taxon>
        <taxon>Streptosporangiales</taxon>
        <taxon>Streptosporangiaceae</taxon>
        <taxon>Streptosporangium</taxon>
    </lineage>
</organism>
<dbReference type="EMBL" id="JACHMP010000001">
    <property type="protein sequence ID" value="MBB5822159.1"/>
    <property type="molecule type" value="Genomic_DNA"/>
</dbReference>
<name>A0A7W9IL78_9ACTN</name>
<gene>
    <name evidence="2" type="ORF">F4562_005221</name>
</gene>
<sequence length="557" mass="59899">MRSRRRDDGGARRRWKGTARLSRVLAATLTFVLAATLLRGVPASAAPEQTGTEALNSQLHALNVRVRSSQYYRHVLLSSLLVAWSKKKPDRPEQEIVQEFLSVSELLDEQLEELGASPGGDPVAALGEISRMVGEHPELAPAAASLGAALRGFAATPAQQFDSWQNAVAANHALTGNAAAVLDEWGRAVAAGVRGMAATLGGDNPHVKVWDSRIGSSVGIGATATTEQLVANSGLDAVVDVRRILQIPQGDPGYRQEIEKQLAKLLGHNNDLVREAVQSIDKLQNGDDGAFQWKTDAPAAPPSAHDAALAEAKKRQEKIDQVKDGINVLAKLMERLDPNAAKQVAGVGTAAARIATAVNDYLPKIAGKSFGKAFFSMGTVALTGNIIGAISDLLPIFLGSPEPQLVQQLGKLRQEVANLHNAMNEQFSRVNETLNTIYGDMMGKFEQVLKLQRATAAQLTQIQGQLQNIQQSVDVWAAEIIKSLQNGALHSSREALNEYLGYERLHKIPIPTYGEYAGVINKVHYTAVTQTREEPFVPSPGNHQQHEANPVAVPGHL</sequence>
<proteinExistence type="predicted"/>
<protein>
    <submittedName>
        <fullName evidence="2">Uncharacterized protein</fullName>
    </submittedName>
</protein>
<comment type="caution">
    <text evidence="2">The sequence shown here is derived from an EMBL/GenBank/DDBJ whole genome shotgun (WGS) entry which is preliminary data.</text>
</comment>
<dbReference type="Proteomes" id="UP000540685">
    <property type="component" value="Unassembled WGS sequence"/>
</dbReference>
<feature type="region of interest" description="Disordered" evidence="1">
    <location>
        <begin position="534"/>
        <end position="557"/>
    </location>
</feature>
<evidence type="ECO:0000313" key="2">
    <source>
        <dbReference type="EMBL" id="MBB5822159.1"/>
    </source>
</evidence>
<keyword evidence="3" id="KW-1185">Reference proteome</keyword>
<reference evidence="2 3" key="1">
    <citation type="submission" date="2020-08" db="EMBL/GenBank/DDBJ databases">
        <title>Sequencing the genomes of 1000 actinobacteria strains.</title>
        <authorList>
            <person name="Klenk H.-P."/>
        </authorList>
    </citation>
    <scope>NUCLEOTIDE SEQUENCE [LARGE SCALE GENOMIC DNA]</scope>
    <source>
        <strain evidence="2 3">DSM 46887</strain>
    </source>
</reference>